<name>A0A1F8E069_9BACT</name>
<reference evidence="2 3" key="1">
    <citation type="journal article" date="2016" name="Nat. Commun.">
        <title>Thousands of microbial genomes shed light on interconnected biogeochemical processes in an aquifer system.</title>
        <authorList>
            <person name="Anantharaman K."/>
            <person name="Brown C.T."/>
            <person name="Hug L.A."/>
            <person name="Sharon I."/>
            <person name="Castelle C.J."/>
            <person name="Probst A.J."/>
            <person name="Thomas B.C."/>
            <person name="Singh A."/>
            <person name="Wilkins M.J."/>
            <person name="Karaoz U."/>
            <person name="Brodie E.L."/>
            <person name="Williams K.H."/>
            <person name="Hubbard S.S."/>
            <person name="Banfield J.F."/>
        </authorList>
    </citation>
    <scope>NUCLEOTIDE SEQUENCE [LARGE SCALE GENOMIC DNA]</scope>
</reference>
<dbReference type="Proteomes" id="UP000177011">
    <property type="component" value="Unassembled WGS sequence"/>
</dbReference>
<accession>A0A1F8E069</accession>
<dbReference type="EMBL" id="MGIS01000009">
    <property type="protein sequence ID" value="OGM93618.1"/>
    <property type="molecule type" value="Genomic_DNA"/>
</dbReference>
<evidence type="ECO:0000313" key="2">
    <source>
        <dbReference type="EMBL" id="OGM93618.1"/>
    </source>
</evidence>
<dbReference type="AlphaFoldDB" id="A0A1F8E069"/>
<gene>
    <name evidence="2" type="ORF">A2935_03285</name>
</gene>
<sequence>MKNRLATAVFLFTFPALTMVYETSLASEKESIETPNFVTGDTWEYRTLFTKYTGTVVEVTPEGNHGITMTSYPGTKFIRDKNLAVIKTEGTPVDERSFIGWKFIDFPMTPGKKFSYRVQGVTAEFTITIEAVKWENVKVPAGKFRALRIEGCWKNESSGWYGCGMTFWFAPEVKVFVKRQTPSTWAASLRNTDFELTSFSVK</sequence>
<feature type="chain" id="PRO_5009535253" evidence="1">
    <location>
        <begin position="19"/>
        <end position="202"/>
    </location>
</feature>
<organism evidence="2 3">
    <name type="scientific">Candidatus Wolfebacteria bacterium RIFCSPLOWO2_01_FULL_47_17b</name>
    <dbReference type="NCBI Taxonomy" id="1802558"/>
    <lineage>
        <taxon>Bacteria</taxon>
        <taxon>Candidatus Wolfeibacteriota</taxon>
    </lineage>
</organism>
<comment type="caution">
    <text evidence="2">The sequence shown here is derived from an EMBL/GenBank/DDBJ whole genome shotgun (WGS) entry which is preliminary data.</text>
</comment>
<proteinExistence type="predicted"/>
<feature type="signal peptide" evidence="1">
    <location>
        <begin position="1"/>
        <end position="18"/>
    </location>
</feature>
<evidence type="ECO:0000256" key="1">
    <source>
        <dbReference type="SAM" id="SignalP"/>
    </source>
</evidence>
<keyword evidence="1" id="KW-0732">Signal</keyword>
<evidence type="ECO:0000313" key="3">
    <source>
        <dbReference type="Proteomes" id="UP000177011"/>
    </source>
</evidence>
<protein>
    <submittedName>
        <fullName evidence="2">Uncharacterized protein</fullName>
    </submittedName>
</protein>
<dbReference type="Gene3D" id="2.40.360.20">
    <property type="match status" value="1"/>
</dbReference>